<sequence length="435" mass="46602">MRNRKHDGNKSSVVNFGVQGWVTILYCLLMFWLYAGMVNSGSNVTAPAIAEKFGILPGTVLNMNTVAGVVGVIFFIVVGQINRVIGARITSGVCLIVAGLAYLGVGNAVNLAMYTVCMCIVVGGVMSAGYISGGDLVTQWFPKKKGIVMGYTTMGHNLASVAFVPLITLLVGRLGIGNGVIPISVCAIVLGILGLLLVRNTPQERGLNPDNVSDEVYRTEYFHGHEDPTGGWTTGRLLRCKETWLVAVTTGMFQICSLGVVSQMVLRNMELGFSREQATFILSLVALIGLVGSFFVGYMDERLGTKKSMLFFGIWYALSLLANATENTVLVYVSIFMIGMSIGGSANFTTSLTTSVFGRQGFSKVNSVVFPIQGAVSALSFVVNGVVSNITGGNLRYTYLIFAGVSVVSALIVLLVDEHRFNKDWQQGQNARSAS</sequence>
<accession>A0A096B6N1</accession>
<feature type="transmembrane region" description="Helical" evidence="6">
    <location>
        <begin position="368"/>
        <end position="391"/>
    </location>
</feature>
<dbReference type="GO" id="GO:0005886">
    <property type="term" value="C:plasma membrane"/>
    <property type="evidence" value="ECO:0007669"/>
    <property type="project" value="UniProtKB-SubCell"/>
</dbReference>
<dbReference type="PANTHER" id="PTHR11360">
    <property type="entry name" value="MONOCARBOXYLATE TRANSPORTER"/>
    <property type="match status" value="1"/>
</dbReference>
<keyword evidence="3 6" id="KW-0812">Transmembrane</keyword>
<dbReference type="SUPFAM" id="SSF103473">
    <property type="entry name" value="MFS general substrate transporter"/>
    <property type="match status" value="1"/>
</dbReference>
<feature type="transmembrane region" description="Helical" evidence="6">
    <location>
        <begin position="308"/>
        <end position="324"/>
    </location>
</feature>
<feature type="transmembrane region" description="Helical" evidence="6">
    <location>
        <begin position="55"/>
        <end position="78"/>
    </location>
</feature>
<evidence type="ECO:0000313" key="9">
    <source>
        <dbReference type="Proteomes" id="UP000029585"/>
    </source>
</evidence>
<dbReference type="PATRIC" id="fig|742738.3.peg.2755"/>
<keyword evidence="5 6" id="KW-0472">Membrane</keyword>
<organism evidence="8 9">
    <name type="scientific">Flavonifractor plautii 1_3_50AFAA</name>
    <dbReference type="NCBI Taxonomy" id="742738"/>
    <lineage>
        <taxon>Bacteria</taxon>
        <taxon>Bacillati</taxon>
        <taxon>Bacillota</taxon>
        <taxon>Clostridia</taxon>
        <taxon>Eubacteriales</taxon>
        <taxon>Oscillospiraceae</taxon>
        <taxon>Flavonifractor</taxon>
    </lineage>
</organism>
<dbReference type="EMBL" id="ADLO01000083">
    <property type="protein sequence ID" value="KGF54641.1"/>
    <property type="molecule type" value="Genomic_DNA"/>
</dbReference>
<dbReference type="InterPro" id="IPR050327">
    <property type="entry name" value="Proton-linked_MCT"/>
</dbReference>
<evidence type="ECO:0000256" key="2">
    <source>
        <dbReference type="ARBA" id="ARBA00022448"/>
    </source>
</evidence>
<gene>
    <name evidence="8" type="ORF">HMPREF9460_02682</name>
</gene>
<dbReference type="Gene3D" id="1.20.1250.20">
    <property type="entry name" value="MFS general substrate transporter like domains"/>
    <property type="match status" value="2"/>
</dbReference>
<evidence type="ECO:0000256" key="1">
    <source>
        <dbReference type="ARBA" id="ARBA00004651"/>
    </source>
</evidence>
<feature type="transmembrane region" description="Helical" evidence="6">
    <location>
        <begin position="180"/>
        <end position="198"/>
    </location>
</feature>
<keyword evidence="2" id="KW-0813">Transport</keyword>
<feature type="transmembrane region" description="Helical" evidence="6">
    <location>
        <begin position="12"/>
        <end position="35"/>
    </location>
</feature>
<feature type="domain" description="Major facilitator superfamily (MFS) profile" evidence="7">
    <location>
        <begin position="20"/>
        <end position="421"/>
    </location>
</feature>
<feature type="transmembrane region" description="Helical" evidence="6">
    <location>
        <begin position="244"/>
        <end position="266"/>
    </location>
</feature>
<dbReference type="HOGENOM" id="CLU_001265_59_9_9"/>
<feature type="transmembrane region" description="Helical" evidence="6">
    <location>
        <begin position="85"/>
        <end position="105"/>
    </location>
</feature>
<feature type="transmembrane region" description="Helical" evidence="6">
    <location>
        <begin position="278"/>
        <end position="296"/>
    </location>
</feature>
<evidence type="ECO:0000256" key="5">
    <source>
        <dbReference type="ARBA" id="ARBA00023136"/>
    </source>
</evidence>
<feature type="transmembrane region" description="Helical" evidence="6">
    <location>
        <begin position="397"/>
        <end position="416"/>
    </location>
</feature>
<keyword evidence="9" id="KW-1185">Reference proteome</keyword>
<dbReference type="RefSeq" id="WP_007489069.1">
    <property type="nucleotide sequence ID" value="NZ_KN174164.1"/>
</dbReference>
<reference evidence="8 9" key="1">
    <citation type="submission" date="2011-08" db="EMBL/GenBank/DDBJ databases">
        <title>The Genome Sequence of Clostridium orbiscindens 1_3_50AFAA.</title>
        <authorList>
            <consortium name="The Broad Institute Genome Sequencing Platform"/>
            <person name="Earl A."/>
            <person name="Ward D."/>
            <person name="Feldgarden M."/>
            <person name="Gevers D."/>
            <person name="Daigneault M."/>
            <person name="Strauss J."/>
            <person name="Allen-Vercoe E."/>
            <person name="Young S.K."/>
            <person name="Zeng Q."/>
            <person name="Gargeya S."/>
            <person name="Fitzgerald M."/>
            <person name="Haas B."/>
            <person name="Abouelleil A."/>
            <person name="Alvarado L."/>
            <person name="Arachchi H.M."/>
            <person name="Berlin A."/>
            <person name="Brown A."/>
            <person name="Chapman S.B."/>
            <person name="Chen Z."/>
            <person name="Dunbar C."/>
            <person name="Freedman E."/>
            <person name="Gearin G."/>
            <person name="Gellesch M."/>
            <person name="Goldberg J."/>
            <person name="Griggs A."/>
            <person name="Gujja S."/>
            <person name="Heiman D."/>
            <person name="Howarth C."/>
            <person name="Larson L."/>
            <person name="Lui A."/>
            <person name="MacDonald P.J.P."/>
            <person name="Montmayeur A."/>
            <person name="Murphy C."/>
            <person name="Neiman D."/>
            <person name="Pearson M."/>
            <person name="Priest M."/>
            <person name="Roberts A."/>
            <person name="Saif S."/>
            <person name="Shea T."/>
            <person name="Shenoy N."/>
            <person name="Sisk P."/>
            <person name="Stolte C."/>
            <person name="Sykes S."/>
            <person name="Wortman J."/>
            <person name="Nusbaum C."/>
            <person name="Birren B."/>
        </authorList>
    </citation>
    <scope>NUCLEOTIDE SEQUENCE [LARGE SCALE GENOMIC DNA]</scope>
    <source>
        <strain evidence="8 9">1_3_50AFAA</strain>
    </source>
</reference>
<evidence type="ECO:0000256" key="3">
    <source>
        <dbReference type="ARBA" id="ARBA00022692"/>
    </source>
</evidence>
<comment type="subcellular location">
    <subcellularLocation>
        <location evidence="1">Cell membrane</location>
        <topology evidence="1">Multi-pass membrane protein</topology>
    </subcellularLocation>
</comment>
<dbReference type="PANTHER" id="PTHR11360:SF290">
    <property type="entry name" value="MONOCARBOXYLATE MFS PERMEASE"/>
    <property type="match status" value="1"/>
</dbReference>
<comment type="caution">
    <text evidence="8">The sequence shown here is derived from an EMBL/GenBank/DDBJ whole genome shotgun (WGS) entry which is preliminary data.</text>
</comment>
<dbReference type="Pfam" id="PF07690">
    <property type="entry name" value="MFS_1"/>
    <property type="match status" value="1"/>
</dbReference>
<feature type="transmembrane region" description="Helical" evidence="6">
    <location>
        <begin position="111"/>
        <end position="133"/>
    </location>
</feature>
<dbReference type="Proteomes" id="UP000029585">
    <property type="component" value="Unassembled WGS sequence"/>
</dbReference>
<keyword evidence="4 6" id="KW-1133">Transmembrane helix</keyword>
<dbReference type="eggNOG" id="COG2271">
    <property type="taxonomic scope" value="Bacteria"/>
</dbReference>
<dbReference type="PROSITE" id="PS50850">
    <property type="entry name" value="MFS"/>
    <property type="match status" value="1"/>
</dbReference>
<dbReference type="AlphaFoldDB" id="A0A096B6N1"/>
<dbReference type="InterPro" id="IPR011701">
    <property type="entry name" value="MFS"/>
</dbReference>
<dbReference type="InterPro" id="IPR020846">
    <property type="entry name" value="MFS_dom"/>
</dbReference>
<name>A0A096B6N1_FLAPL</name>
<dbReference type="InterPro" id="IPR036259">
    <property type="entry name" value="MFS_trans_sf"/>
</dbReference>
<feature type="transmembrane region" description="Helical" evidence="6">
    <location>
        <begin position="330"/>
        <end position="348"/>
    </location>
</feature>
<proteinExistence type="predicted"/>
<dbReference type="GO" id="GO:0022857">
    <property type="term" value="F:transmembrane transporter activity"/>
    <property type="evidence" value="ECO:0007669"/>
    <property type="project" value="InterPro"/>
</dbReference>
<evidence type="ECO:0000256" key="4">
    <source>
        <dbReference type="ARBA" id="ARBA00022989"/>
    </source>
</evidence>
<feature type="transmembrane region" description="Helical" evidence="6">
    <location>
        <begin position="154"/>
        <end position="174"/>
    </location>
</feature>
<dbReference type="GeneID" id="63972966"/>
<evidence type="ECO:0000256" key="6">
    <source>
        <dbReference type="SAM" id="Phobius"/>
    </source>
</evidence>
<evidence type="ECO:0000259" key="7">
    <source>
        <dbReference type="PROSITE" id="PS50850"/>
    </source>
</evidence>
<protein>
    <recommendedName>
        <fullName evidence="7">Major facilitator superfamily (MFS) profile domain-containing protein</fullName>
    </recommendedName>
</protein>
<evidence type="ECO:0000313" key="8">
    <source>
        <dbReference type="EMBL" id="KGF54641.1"/>
    </source>
</evidence>